<dbReference type="AlphaFoldDB" id="A0A0G4JRZ8"/>
<name>A0A0G4JRZ8_9GAMM</name>
<organism evidence="2 3">
    <name type="scientific">Brenneria goodwinii</name>
    <dbReference type="NCBI Taxonomy" id="1109412"/>
    <lineage>
        <taxon>Bacteria</taxon>
        <taxon>Pseudomonadati</taxon>
        <taxon>Pseudomonadota</taxon>
        <taxon>Gammaproteobacteria</taxon>
        <taxon>Enterobacterales</taxon>
        <taxon>Pectobacteriaceae</taxon>
        <taxon>Brenneria</taxon>
    </lineage>
</organism>
<evidence type="ECO:0000313" key="2">
    <source>
        <dbReference type="EMBL" id="CPR14744.1"/>
    </source>
</evidence>
<keyword evidence="1" id="KW-0472">Membrane</keyword>
<keyword evidence="3" id="KW-1185">Reference proteome</keyword>
<feature type="transmembrane region" description="Helical" evidence="1">
    <location>
        <begin position="12"/>
        <end position="36"/>
    </location>
</feature>
<accession>A0A0G4JRZ8</accession>
<protein>
    <submittedName>
        <fullName evidence="2">Uncharacterized protein</fullName>
    </submittedName>
</protein>
<evidence type="ECO:0000256" key="1">
    <source>
        <dbReference type="SAM" id="Phobius"/>
    </source>
</evidence>
<dbReference type="Proteomes" id="UP000044377">
    <property type="component" value="Unassembled WGS sequence"/>
</dbReference>
<evidence type="ECO:0000313" key="3">
    <source>
        <dbReference type="Proteomes" id="UP000044377"/>
    </source>
</evidence>
<gene>
    <name evidence="2" type="ORF">BN1221_01113c</name>
</gene>
<proteinExistence type="predicted"/>
<keyword evidence="1" id="KW-1133">Transmembrane helix</keyword>
<dbReference type="EMBL" id="CGIG01000001">
    <property type="protein sequence ID" value="CPR14744.1"/>
    <property type="molecule type" value="Genomic_DNA"/>
</dbReference>
<reference evidence="2" key="1">
    <citation type="submission" date="2015-01" db="EMBL/GenBank/DDBJ databases">
        <authorList>
            <person name="Xiang T."/>
            <person name="Song Y."/>
            <person name="Huang L."/>
            <person name="Wang B."/>
            <person name="Wu P."/>
        </authorList>
    </citation>
    <scope>NUCLEOTIDE SEQUENCE [LARGE SCALE GENOMIC DNA]</scope>
    <source>
        <strain evidence="2">OBR1</strain>
    </source>
</reference>
<keyword evidence="1" id="KW-0812">Transmembrane</keyword>
<sequence length="39" mass="4555">MTNPDKHAVTFLFHGSVLFTLTLMFPIVENLQIILFRHI</sequence>